<dbReference type="Proteomes" id="UP000194127">
    <property type="component" value="Unassembled WGS sequence"/>
</dbReference>
<dbReference type="RefSeq" id="XP_024340507.1">
    <property type="nucleotide sequence ID" value="XM_024478903.1"/>
</dbReference>
<reference evidence="2 3" key="1">
    <citation type="submission" date="2017-04" db="EMBL/GenBank/DDBJ databases">
        <title>Genome Sequence of the Model Brown-Rot Fungus Postia placenta SB12.</title>
        <authorList>
            <consortium name="DOE Joint Genome Institute"/>
            <person name="Gaskell J."/>
            <person name="Kersten P."/>
            <person name="Larrondo L.F."/>
            <person name="Canessa P."/>
            <person name="Martinez D."/>
            <person name="Hibbett D."/>
            <person name="Schmoll M."/>
            <person name="Kubicek C.P."/>
            <person name="Martinez A.T."/>
            <person name="Yadav J."/>
            <person name="Master E."/>
            <person name="Magnuson J.K."/>
            <person name="James T."/>
            <person name="Yaver D."/>
            <person name="Berka R."/>
            <person name="Labutti K."/>
            <person name="Lipzen A."/>
            <person name="Aerts A."/>
            <person name="Barry K."/>
            <person name="Henrissat B."/>
            <person name="Blanchette R."/>
            <person name="Grigoriev I."/>
            <person name="Cullen D."/>
        </authorList>
    </citation>
    <scope>NUCLEOTIDE SEQUENCE [LARGE SCALE GENOMIC DNA]</scope>
    <source>
        <strain evidence="2 3">MAD-698-R-SB12</strain>
    </source>
</reference>
<feature type="region of interest" description="Disordered" evidence="1">
    <location>
        <begin position="437"/>
        <end position="461"/>
    </location>
</feature>
<protein>
    <submittedName>
        <fullName evidence="2">Uncharacterized protein</fullName>
    </submittedName>
</protein>
<dbReference type="AlphaFoldDB" id="A0A1X6N5L7"/>
<keyword evidence="3" id="KW-1185">Reference proteome</keyword>
<name>A0A1X6N5L7_9APHY</name>
<sequence>MDPRNRGQNPAVYDDRQPGLPNVARKSANAPRAPARKVALGPGAAPVQRVPSGHGAPNAHRSRGIATKTMSRQVNAQRDARPVADQHVRAHSPPRLVSRKRAYVDQGRNAQAQFTFTAPLPSRLQRPTKTTSLRPWWFTEDEHSNILGIRRRRDQNDVGGRQPPRMMAMSAGGSRRAQARARSPALLVRQNGHAIPMPRRGGFIVGPGGVLHKLTDSDDDDEDPSAASRNIRTHRTQLATKAAIKGGLQFGSDSNRTSRYHRLRANDDDDEYYPLKGLSPIAIPPQELAERVQTSVTDDTDQEESYEKREGRMLDWRCPLCQLHSPFDTREMLNFHLCCDHSEVKISTWRITLTIPELDDELSEEEETTEEESSDDEEVHETHEKLQPAPLAHPEPVSSHNRPSSARGAGPDHASGQTLWEMSREVEQRIASMHQRLSDPTLLSDSEDNDTPEATHPPPEPMVLVRVEEEEPRIPISEPAALPRAPQPISAAPPEPVLIFKKFRAFSPTPSHTASAGARTRSTTTQTRSSRGLREGRYPTPPPPSDPLGPAAQPPFLPTEPAADGELYYSCRLGGPRIFDLLNTLPLDRFGVMAWAITDREEDLFELDDVRDEDKVILALWNRWIMLNRRVIDFVDEYWFMIHRAAGWDALRAFLLVLAANKFLDAPEVARILKHYETHTGMDYWYQDDDDDDDDLDDASAA</sequence>
<feature type="region of interest" description="Disordered" evidence="1">
    <location>
        <begin position="290"/>
        <end position="309"/>
    </location>
</feature>
<feature type="region of interest" description="Disordered" evidence="1">
    <location>
        <begin position="509"/>
        <end position="557"/>
    </location>
</feature>
<feature type="compositionally biased region" description="Low complexity" evidence="1">
    <location>
        <begin position="513"/>
        <end position="530"/>
    </location>
</feature>
<dbReference type="OrthoDB" id="3249923at2759"/>
<feature type="region of interest" description="Disordered" evidence="1">
    <location>
        <begin position="1"/>
        <end position="64"/>
    </location>
</feature>
<evidence type="ECO:0000313" key="2">
    <source>
        <dbReference type="EMBL" id="OSX63713.1"/>
    </source>
</evidence>
<dbReference type="GeneID" id="36323853"/>
<dbReference type="STRING" id="670580.A0A1X6N5L7"/>
<organism evidence="2 3">
    <name type="scientific">Postia placenta MAD-698-R-SB12</name>
    <dbReference type="NCBI Taxonomy" id="670580"/>
    <lineage>
        <taxon>Eukaryota</taxon>
        <taxon>Fungi</taxon>
        <taxon>Dikarya</taxon>
        <taxon>Basidiomycota</taxon>
        <taxon>Agaricomycotina</taxon>
        <taxon>Agaricomycetes</taxon>
        <taxon>Polyporales</taxon>
        <taxon>Adustoporiaceae</taxon>
        <taxon>Rhodonia</taxon>
    </lineage>
</organism>
<feature type="region of interest" description="Disordered" evidence="1">
    <location>
        <begin position="357"/>
        <end position="415"/>
    </location>
</feature>
<proteinExistence type="predicted"/>
<gene>
    <name evidence="2" type="ORF">POSPLADRAFT_1045935</name>
</gene>
<feature type="compositionally biased region" description="Acidic residues" evidence="1">
    <location>
        <begin position="357"/>
        <end position="379"/>
    </location>
</feature>
<feature type="compositionally biased region" description="Pro residues" evidence="1">
    <location>
        <begin position="539"/>
        <end position="557"/>
    </location>
</feature>
<dbReference type="EMBL" id="KZ110595">
    <property type="protein sequence ID" value="OSX63713.1"/>
    <property type="molecule type" value="Genomic_DNA"/>
</dbReference>
<evidence type="ECO:0000256" key="1">
    <source>
        <dbReference type="SAM" id="MobiDB-lite"/>
    </source>
</evidence>
<evidence type="ECO:0000313" key="3">
    <source>
        <dbReference type="Proteomes" id="UP000194127"/>
    </source>
</evidence>
<accession>A0A1X6N5L7</accession>